<keyword evidence="7 11" id="KW-1133">Transmembrane helix</keyword>
<evidence type="ECO:0000256" key="6">
    <source>
        <dbReference type="ARBA" id="ARBA00022976"/>
    </source>
</evidence>
<keyword evidence="8 11" id="KW-0472">Membrane</keyword>
<accession>A0A653BV99</accession>
<dbReference type="Gene3D" id="3.40.630.10">
    <property type="entry name" value="Zn peptidases"/>
    <property type="match status" value="1"/>
</dbReference>
<feature type="domain" description="C2H2-type" evidence="12">
    <location>
        <begin position="5"/>
        <end position="33"/>
    </location>
</feature>
<evidence type="ECO:0000256" key="10">
    <source>
        <dbReference type="PROSITE-ProRule" id="PRU00042"/>
    </source>
</evidence>
<dbReference type="InterPro" id="IPR008710">
    <property type="entry name" value="Nicastrin"/>
</dbReference>
<dbReference type="GO" id="GO:0007220">
    <property type="term" value="P:Notch receptor processing"/>
    <property type="evidence" value="ECO:0007669"/>
    <property type="project" value="TreeGrafter"/>
</dbReference>
<dbReference type="Proteomes" id="UP000410492">
    <property type="component" value="Unassembled WGS sequence"/>
</dbReference>
<dbReference type="InterPro" id="IPR041084">
    <property type="entry name" value="Ncstrn_small"/>
</dbReference>
<keyword evidence="6" id="KW-0914">Notch signaling pathway</keyword>
<dbReference type="GO" id="GO:0008270">
    <property type="term" value="F:zinc ion binding"/>
    <property type="evidence" value="ECO:0007669"/>
    <property type="project" value="UniProtKB-KW"/>
</dbReference>
<keyword evidence="9" id="KW-0325">Glycoprotein</keyword>
<comment type="similarity">
    <text evidence="2">Belongs to the nicastrin family.</text>
</comment>
<protein>
    <recommendedName>
        <fullName evidence="3">Nicastrin</fullName>
    </recommendedName>
</protein>
<keyword evidence="10" id="KW-0863">Zinc-finger</keyword>
<dbReference type="Pfam" id="PF05450">
    <property type="entry name" value="Nicastrin"/>
    <property type="match status" value="1"/>
</dbReference>
<dbReference type="Gene3D" id="3.30.160.60">
    <property type="entry name" value="Classic Zinc Finger"/>
    <property type="match status" value="1"/>
</dbReference>
<evidence type="ECO:0000256" key="7">
    <source>
        <dbReference type="ARBA" id="ARBA00022989"/>
    </source>
</evidence>
<keyword evidence="10" id="KW-0479">Metal-binding</keyword>
<dbReference type="AlphaFoldDB" id="A0A653BV99"/>
<dbReference type="GO" id="GO:0005886">
    <property type="term" value="C:plasma membrane"/>
    <property type="evidence" value="ECO:0007669"/>
    <property type="project" value="TreeGrafter"/>
</dbReference>
<evidence type="ECO:0000256" key="8">
    <source>
        <dbReference type="ARBA" id="ARBA00023136"/>
    </source>
</evidence>
<evidence type="ECO:0000256" key="11">
    <source>
        <dbReference type="SAM" id="Phobius"/>
    </source>
</evidence>
<keyword evidence="4 11" id="KW-0812">Transmembrane</keyword>
<dbReference type="PROSITE" id="PS00028">
    <property type="entry name" value="ZINC_FINGER_C2H2_1"/>
    <property type="match status" value="2"/>
</dbReference>
<evidence type="ECO:0000256" key="1">
    <source>
        <dbReference type="ARBA" id="ARBA00004479"/>
    </source>
</evidence>
<dbReference type="Pfam" id="PF18266">
    <property type="entry name" value="Ncstrn_small"/>
    <property type="match status" value="1"/>
</dbReference>
<dbReference type="InterPro" id="IPR013087">
    <property type="entry name" value="Znf_C2H2_type"/>
</dbReference>
<comment type="subcellular location">
    <subcellularLocation>
        <location evidence="1">Membrane</location>
        <topology evidence="1">Single-pass type I membrane protein</topology>
    </subcellularLocation>
</comment>
<evidence type="ECO:0000256" key="9">
    <source>
        <dbReference type="ARBA" id="ARBA00023180"/>
    </source>
</evidence>
<dbReference type="PANTHER" id="PTHR21092">
    <property type="entry name" value="NICASTRIN"/>
    <property type="match status" value="1"/>
</dbReference>
<dbReference type="OrthoDB" id="755951at2759"/>
<evidence type="ECO:0000313" key="14">
    <source>
        <dbReference type="Proteomes" id="UP000410492"/>
    </source>
</evidence>
<organism evidence="13 14">
    <name type="scientific">Callosobruchus maculatus</name>
    <name type="common">Southern cowpea weevil</name>
    <name type="synonym">Pulse bruchid</name>
    <dbReference type="NCBI Taxonomy" id="64391"/>
    <lineage>
        <taxon>Eukaryota</taxon>
        <taxon>Metazoa</taxon>
        <taxon>Ecdysozoa</taxon>
        <taxon>Arthropoda</taxon>
        <taxon>Hexapoda</taxon>
        <taxon>Insecta</taxon>
        <taxon>Pterygota</taxon>
        <taxon>Neoptera</taxon>
        <taxon>Endopterygota</taxon>
        <taxon>Coleoptera</taxon>
        <taxon>Polyphaga</taxon>
        <taxon>Cucujiformia</taxon>
        <taxon>Chrysomeloidea</taxon>
        <taxon>Chrysomelidae</taxon>
        <taxon>Bruchinae</taxon>
        <taxon>Bruchini</taxon>
        <taxon>Callosobruchus</taxon>
    </lineage>
</organism>
<keyword evidence="14" id="KW-1185">Reference proteome</keyword>
<dbReference type="PROSITE" id="PS50157">
    <property type="entry name" value="ZINC_FINGER_C2H2_2"/>
    <property type="match status" value="1"/>
</dbReference>
<gene>
    <name evidence="13" type="ORF">CALMAC_LOCUS4045</name>
</gene>
<dbReference type="PANTHER" id="PTHR21092:SF0">
    <property type="entry name" value="NICASTRIN"/>
    <property type="match status" value="1"/>
</dbReference>
<evidence type="ECO:0000256" key="5">
    <source>
        <dbReference type="ARBA" id="ARBA00022729"/>
    </source>
</evidence>
<dbReference type="GO" id="GO:0016485">
    <property type="term" value="P:protein processing"/>
    <property type="evidence" value="ECO:0007669"/>
    <property type="project" value="InterPro"/>
</dbReference>
<dbReference type="SUPFAM" id="SSF53187">
    <property type="entry name" value="Zn-dependent exopeptidases"/>
    <property type="match status" value="1"/>
</dbReference>
<evidence type="ECO:0000256" key="3">
    <source>
        <dbReference type="ARBA" id="ARBA00015303"/>
    </source>
</evidence>
<evidence type="ECO:0000256" key="2">
    <source>
        <dbReference type="ARBA" id="ARBA00007717"/>
    </source>
</evidence>
<sequence length="977" mass="111601">MGDNITCNICDKQYSNVSNLNKHVRLLHNIEPQVKKRCLVCPTCMGMFATYVDLRDHLITTHKVEMYKEEKCFNNYAEMKCAYVKTTGNKSWKNTEKVYYICHRSHVQRSYRYAPQEEQHKMEKSQGSAKASVTCPSTLDVTLGKQQLNAVLYFPHVGHTCSLAHINLTKTERKHIAGKISEGVSFEKILDEIRDSITDKTSLGRINLLDRQDLRNITRDFSLKGNIQLHQNDVKGVFIILSVKILQKNNIFQIPIMNKTIKCTLSACIILQILSRGHGERTKDKMYERITGARGCYRRLNATHQIADRDGSTGVIYYAENIEQLDFILHNGTAPPYIPVIPVKNLSIDVIKKLIDSGLVSGLMVHANNDSLDYFTHDYQCPNPLSSIDGTCRKDSMWNPHGTALLFADIPFPIFYLEEEEEVWKIRDCFKKFNDFHYEAQSDRPLCSLELKSFMYATIDTPTCKRRSSIMTNLNPVKFCDPLGDSNIWASLYPLVEGSRNETVPLRNYKYIVVSARMDTTSMFEKTVGGNSPVTGIVTLLTVAKYLKGILKQEDIHEAKLNVLFILFNGETYDYIGSQRLLYDMLKGDFPVKGLDETNSILPIIRPDDIELFIELSQLGNNRDELYMHYLQNRTEILNFYSKLHNYSEKMRDVPHSLPPASLHTFMKMLPSFPGLVISDHETSYTNHFYNSIFDDMHNIGFEYYPNATEQDIREDSLQYFIANVSEIVGKSVYETITGKKYSGKQTADVVLVNELFQCYLEDPNCKVHKATQKGKLPKVPVSLYVGVDHVANYATTLTSLTLGWLTADDVGESDINCSNHPRNYAFKYYNMSKSIQELNTTRCYKITMNTTDAISPAFIIPDYNWTSGQYSTWTESTWAEMNVRMFLKPSSAHEKMTIAIGSLSVIFSFIFVYFWLLLFLSNVGAGTSKFVTLYSLVPPREFYTRAIGNIMNDPAYLGSGIMCIILMMVLSRNSDH</sequence>
<keyword evidence="10" id="KW-0862">Zinc</keyword>
<dbReference type="GO" id="GO:0007219">
    <property type="term" value="P:Notch signaling pathway"/>
    <property type="evidence" value="ECO:0007669"/>
    <property type="project" value="UniProtKB-KW"/>
</dbReference>
<proteinExistence type="inferred from homology"/>
<feature type="transmembrane region" description="Helical" evidence="11">
    <location>
        <begin position="899"/>
        <end position="921"/>
    </location>
</feature>
<reference evidence="13 14" key="1">
    <citation type="submission" date="2019-01" db="EMBL/GenBank/DDBJ databases">
        <authorList>
            <person name="Sayadi A."/>
        </authorList>
    </citation>
    <scope>NUCLEOTIDE SEQUENCE [LARGE SCALE GENOMIC DNA]</scope>
</reference>
<dbReference type="EMBL" id="CAACVG010005721">
    <property type="protein sequence ID" value="VEN39542.1"/>
    <property type="molecule type" value="Genomic_DNA"/>
</dbReference>
<name>A0A653BV99_CALMS</name>
<dbReference type="SMART" id="SM00355">
    <property type="entry name" value="ZnF_C2H2"/>
    <property type="match status" value="2"/>
</dbReference>
<evidence type="ECO:0000259" key="12">
    <source>
        <dbReference type="PROSITE" id="PS50157"/>
    </source>
</evidence>
<evidence type="ECO:0000313" key="13">
    <source>
        <dbReference type="EMBL" id="VEN39542.1"/>
    </source>
</evidence>
<feature type="transmembrane region" description="Helical" evidence="11">
    <location>
        <begin position="956"/>
        <end position="972"/>
    </location>
</feature>
<evidence type="ECO:0000256" key="4">
    <source>
        <dbReference type="ARBA" id="ARBA00022692"/>
    </source>
</evidence>
<keyword evidence="5" id="KW-0732">Signal</keyword>